<comment type="caution">
    <text evidence="2">The sequence shown here is derived from an EMBL/GenBank/DDBJ whole genome shotgun (WGS) entry which is preliminary data.</text>
</comment>
<dbReference type="InterPro" id="IPR022761">
    <property type="entry name" value="Fumarate_lyase_N"/>
</dbReference>
<sequence length="236" mass="25287">MDGFMRFRVERDSLGKKKVPADAYYGVFTQRALENFPVSGWPVSPLLIESLLEIKLAAAQANARLGVLDRKKGAAIVRAAREALHGRFAKDFALDAFTAGGGTPWNMNANEVIANRANELLSGKKGKYDRVHPNDHVNLGQSSNDVIPTAGRLMALKQAEELLEGVEVVEAACKRKAKEFRRVLKSARTHLQDAVPITWGQVFGGWAEAVRAAAAALRASQAGLAAIGLGGTAVGT</sequence>
<dbReference type="Proteomes" id="UP000564964">
    <property type="component" value="Unassembled WGS sequence"/>
</dbReference>
<dbReference type="Gene3D" id="1.10.275.10">
    <property type="entry name" value="Fumarase/aspartase (N-terminal domain)"/>
    <property type="match status" value="1"/>
</dbReference>
<evidence type="ECO:0000313" key="2">
    <source>
        <dbReference type="EMBL" id="HIH16699.1"/>
    </source>
</evidence>
<proteinExistence type="predicted"/>
<dbReference type="PANTHER" id="PTHR42696">
    <property type="entry name" value="ASPARTATE AMMONIA-LYASE"/>
    <property type="match status" value="1"/>
</dbReference>
<dbReference type="Gene3D" id="1.20.200.10">
    <property type="entry name" value="Fumarase/aspartase (Central domain)"/>
    <property type="match status" value="1"/>
</dbReference>
<name>A0A7J4JJA6_9ARCH</name>
<dbReference type="GO" id="GO:0005829">
    <property type="term" value="C:cytosol"/>
    <property type="evidence" value="ECO:0007669"/>
    <property type="project" value="TreeGrafter"/>
</dbReference>
<dbReference type="InterPro" id="IPR000362">
    <property type="entry name" value="Fumarate_lyase_fam"/>
</dbReference>
<dbReference type="EMBL" id="DUGH01000117">
    <property type="protein sequence ID" value="HIH16699.1"/>
    <property type="molecule type" value="Genomic_DNA"/>
</dbReference>
<dbReference type="SUPFAM" id="SSF48557">
    <property type="entry name" value="L-aspartase-like"/>
    <property type="match status" value="1"/>
</dbReference>
<feature type="domain" description="Fumarate lyase N-terminal" evidence="1">
    <location>
        <begin position="15"/>
        <end position="236"/>
    </location>
</feature>
<dbReference type="PANTHER" id="PTHR42696:SF2">
    <property type="entry name" value="ASPARTATE AMMONIA-LYASE"/>
    <property type="match status" value="1"/>
</dbReference>
<dbReference type="PRINTS" id="PR00149">
    <property type="entry name" value="FUMRATELYASE"/>
</dbReference>
<dbReference type="GO" id="GO:0008797">
    <property type="term" value="F:aspartate ammonia-lyase activity"/>
    <property type="evidence" value="ECO:0007669"/>
    <property type="project" value="UniProtKB-EC"/>
</dbReference>
<dbReference type="InterPro" id="IPR008948">
    <property type="entry name" value="L-Aspartase-like"/>
</dbReference>
<evidence type="ECO:0000259" key="1">
    <source>
        <dbReference type="Pfam" id="PF00206"/>
    </source>
</evidence>
<dbReference type="Pfam" id="PF00206">
    <property type="entry name" value="Lyase_1"/>
    <property type="match status" value="1"/>
</dbReference>
<dbReference type="InterPro" id="IPR051546">
    <property type="entry name" value="Aspartate_Ammonia-Lyase"/>
</dbReference>
<evidence type="ECO:0000313" key="3">
    <source>
        <dbReference type="Proteomes" id="UP000564964"/>
    </source>
</evidence>
<dbReference type="FunFam" id="1.10.275.10:FF:000001">
    <property type="entry name" value="Fumarate hydratase, mitochondrial"/>
    <property type="match status" value="1"/>
</dbReference>
<reference evidence="3" key="1">
    <citation type="journal article" date="2020" name="bioRxiv">
        <title>A rank-normalized archaeal taxonomy based on genome phylogeny resolves widespread incomplete and uneven classifications.</title>
        <authorList>
            <person name="Rinke C."/>
            <person name="Chuvochina M."/>
            <person name="Mussig A.J."/>
            <person name="Chaumeil P.-A."/>
            <person name="Waite D.W."/>
            <person name="Whitman W.B."/>
            <person name="Parks D.H."/>
            <person name="Hugenholtz P."/>
        </authorList>
    </citation>
    <scope>NUCLEOTIDE SEQUENCE [LARGE SCALE GENOMIC DNA]</scope>
</reference>
<dbReference type="InterPro" id="IPR024083">
    <property type="entry name" value="Fumarase/histidase_N"/>
</dbReference>
<feature type="non-terminal residue" evidence="2">
    <location>
        <position position="236"/>
    </location>
</feature>
<dbReference type="AlphaFoldDB" id="A0A7J4JJA6"/>
<accession>A0A7J4JJA6</accession>
<keyword evidence="2" id="KW-0456">Lyase</keyword>
<dbReference type="GO" id="GO:0006531">
    <property type="term" value="P:aspartate metabolic process"/>
    <property type="evidence" value="ECO:0007669"/>
    <property type="project" value="TreeGrafter"/>
</dbReference>
<gene>
    <name evidence="2" type="primary">aspA</name>
    <name evidence="2" type="ORF">HA252_04810</name>
</gene>
<dbReference type="EC" id="4.3.1.1" evidence="2"/>
<protein>
    <submittedName>
        <fullName evidence="2">Aspartate ammonia-lyase</fullName>
        <ecNumber evidence="2">4.3.1.1</ecNumber>
    </submittedName>
</protein>
<organism evidence="2 3">
    <name type="scientific">Candidatus Iainarchaeum sp</name>
    <dbReference type="NCBI Taxonomy" id="3101447"/>
    <lineage>
        <taxon>Archaea</taxon>
        <taxon>Candidatus Iainarchaeota</taxon>
        <taxon>Candidatus Iainarchaeia</taxon>
        <taxon>Candidatus Iainarchaeales</taxon>
        <taxon>Candidatus Iainarchaeaceae</taxon>
        <taxon>Candidatus Iainarchaeum</taxon>
    </lineage>
</organism>